<feature type="transmembrane region" description="Helical" evidence="1">
    <location>
        <begin position="100"/>
        <end position="117"/>
    </location>
</feature>
<dbReference type="Proteomes" id="UP000243463">
    <property type="component" value="Unassembled WGS sequence"/>
</dbReference>
<keyword evidence="1" id="KW-0472">Membrane</keyword>
<evidence type="ECO:0000313" key="3">
    <source>
        <dbReference type="Proteomes" id="UP000243463"/>
    </source>
</evidence>
<dbReference type="OrthoDB" id="6710940at2"/>
<evidence type="ECO:0008006" key="4">
    <source>
        <dbReference type="Google" id="ProtNLM"/>
    </source>
</evidence>
<evidence type="ECO:0000256" key="1">
    <source>
        <dbReference type="SAM" id="Phobius"/>
    </source>
</evidence>
<feature type="transmembrane region" description="Helical" evidence="1">
    <location>
        <begin position="77"/>
        <end position="94"/>
    </location>
</feature>
<gene>
    <name evidence="2" type="ORF">SAMN05444584_2144</name>
</gene>
<keyword evidence="1" id="KW-0812">Transmembrane</keyword>
<dbReference type="RefSeq" id="WP_088824329.1">
    <property type="nucleotide sequence ID" value="NZ_FZLN01000006.1"/>
</dbReference>
<keyword evidence="1" id="KW-1133">Transmembrane helix</keyword>
<feature type="transmembrane region" description="Helical" evidence="1">
    <location>
        <begin position="41"/>
        <end position="57"/>
    </location>
</feature>
<evidence type="ECO:0000313" key="2">
    <source>
        <dbReference type="EMBL" id="SNQ30157.1"/>
    </source>
</evidence>
<sequence>MIKISQVDWPAWISNIALIVVFREVSVWLMKQLGHPELGNLVGLISLLICLVIWRVVKKSLPERIMSTNSVVMKQSAFAFLPICAGALLTLANMGHEIPIFLTILLISTLGPLWVYAKISKRYL</sequence>
<protein>
    <recommendedName>
        <fullName evidence="4">Antiholin-like protein LrgA</fullName>
    </recommendedName>
</protein>
<reference evidence="3" key="1">
    <citation type="submission" date="2017-06" db="EMBL/GenBank/DDBJ databases">
        <authorList>
            <person name="Varghese N."/>
            <person name="Submissions S."/>
        </authorList>
    </citation>
    <scope>NUCLEOTIDE SEQUENCE [LARGE SCALE GENOMIC DNA]</scope>
    <source>
        <strain evidence="3">ANC 5114</strain>
    </source>
</reference>
<organism evidence="2 3">
    <name type="scientific">Acinetobacter apis</name>
    <dbReference type="NCBI Taxonomy" id="1229165"/>
    <lineage>
        <taxon>Bacteria</taxon>
        <taxon>Pseudomonadati</taxon>
        <taxon>Pseudomonadota</taxon>
        <taxon>Gammaproteobacteria</taxon>
        <taxon>Moraxellales</taxon>
        <taxon>Moraxellaceae</taxon>
        <taxon>Acinetobacter</taxon>
    </lineage>
</organism>
<proteinExistence type="predicted"/>
<accession>A0A217EIH0</accession>
<name>A0A217EIH0_9GAMM</name>
<dbReference type="EMBL" id="FZLN01000006">
    <property type="protein sequence ID" value="SNQ30157.1"/>
    <property type="molecule type" value="Genomic_DNA"/>
</dbReference>
<keyword evidence="3" id="KW-1185">Reference proteome</keyword>
<dbReference type="AlphaFoldDB" id="A0A217EIH0"/>